<dbReference type="Gene3D" id="2.40.420.20">
    <property type="match status" value="1"/>
</dbReference>
<evidence type="ECO:0000256" key="2">
    <source>
        <dbReference type="ARBA" id="ARBA00022448"/>
    </source>
</evidence>
<dbReference type="GeneID" id="83686524"/>
<feature type="signal peptide" evidence="6">
    <location>
        <begin position="1"/>
        <end position="27"/>
    </location>
</feature>
<feature type="region of interest" description="Disordered" evidence="4">
    <location>
        <begin position="451"/>
        <end position="470"/>
    </location>
</feature>
<dbReference type="InterPro" id="IPR006143">
    <property type="entry name" value="RND_pump_MFP"/>
</dbReference>
<gene>
    <name evidence="9" type="ORF">NWP23_10150</name>
</gene>
<comment type="caution">
    <text evidence="9">The sequence shown here is derived from an EMBL/GenBank/DDBJ whole genome shotgun (WGS) entry which is preliminary data.</text>
</comment>
<dbReference type="GO" id="GO:0015679">
    <property type="term" value="P:plasma membrane copper ion transport"/>
    <property type="evidence" value="ECO:0007669"/>
    <property type="project" value="TreeGrafter"/>
</dbReference>
<dbReference type="PRINTS" id="PR01490">
    <property type="entry name" value="RTXTOXIND"/>
</dbReference>
<dbReference type="EMBL" id="JANQDL010000070">
    <property type="protein sequence ID" value="MDH6064118.1"/>
    <property type="molecule type" value="Genomic_DNA"/>
</dbReference>
<dbReference type="InterPro" id="IPR058649">
    <property type="entry name" value="CzcB_C"/>
</dbReference>
<keyword evidence="5" id="KW-1133">Transmembrane helix</keyword>
<evidence type="ECO:0000313" key="9">
    <source>
        <dbReference type="EMBL" id="MDH6064118.1"/>
    </source>
</evidence>
<dbReference type="RefSeq" id="WP_280649504.1">
    <property type="nucleotide sequence ID" value="NZ_JANQDL010000070.1"/>
</dbReference>
<keyword evidence="5" id="KW-0472">Membrane</keyword>
<evidence type="ECO:0000256" key="1">
    <source>
        <dbReference type="ARBA" id="ARBA00009477"/>
    </source>
</evidence>
<dbReference type="GO" id="GO:0022857">
    <property type="term" value="F:transmembrane transporter activity"/>
    <property type="evidence" value="ECO:0007669"/>
    <property type="project" value="InterPro"/>
</dbReference>
<proteinExistence type="inferred from homology"/>
<dbReference type="InterPro" id="IPR058792">
    <property type="entry name" value="Beta-barrel_RND_2"/>
</dbReference>
<organism evidence="9 10">
    <name type="scientific">Umezakia ovalisporum FSS-62</name>
    <dbReference type="NCBI Taxonomy" id="2971776"/>
    <lineage>
        <taxon>Bacteria</taxon>
        <taxon>Bacillati</taxon>
        <taxon>Cyanobacteriota</taxon>
        <taxon>Cyanophyceae</taxon>
        <taxon>Nostocales</taxon>
        <taxon>Nodulariaceae</taxon>
        <taxon>Umezakia</taxon>
    </lineage>
</organism>
<dbReference type="NCBIfam" id="TIGR01730">
    <property type="entry name" value="RND_mfp"/>
    <property type="match status" value="1"/>
</dbReference>
<evidence type="ECO:0000259" key="8">
    <source>
        <dbReference type="Pfam" id="PF25975"/>
    </source>
</evidence>
<keyword evidence="5" id="KW-0812">Transmembrane</keyword>
<dbReference type="AlphaFoldDB" id="A0AA43GYZ4"/>
<accession>A0AA43GYZ4</accession>
<dbReference type="Pfam" id="PF25975">
    <property type="entry name" value="CzcB_C"/>
    <property type="match status" value="1"/>
</dbReference>
<evidence type="ECO:0000313" key="10">
    <source>
        <dbReference type="Proteomes" id="UP001159370"/>
    </source>
</evidence>
<dbReference type="Gene3D" id="1.10.287.470">
    <property type="entry name" value="Helix hairpin bin"/>
    <property type="match status" value="1"/>
</dbReference>
<keyword evidence="3" id="KW-0175">Coiled coil</keyword>
<protein>
    <submittedName>
        <fullName evidence="9">Efflux RND transporter periplasmic adaptor subunit</fullName>
    </submittedName>
</protein>
<dbReference type="PANTHER" id="PTHR30097:SF4">
    <property type="entry name" value="SLR6042 PROTEIN"/>
    <property type="match status" value="1"/>
</dbReference>
<evidence type="ECO:0000259" key="7">
    <source>
        <dbReference type="Pfam" id="PF25954"/>
    </source>
</evidence>
<feature type="domain" description="CusB-like beta-barrel" evidence="7">
    <location>
        <begin position="303"/>
        <end position="375"/>
    </location>
</feature>
<dbReference type="Proteomes" id="UP001159370">
    <property type="component" value="Unassembled WGS sequence"/>
</dbReference>
<dbReference type="SUPFAM" id="SSF111369">
    <property type="entry name" value="HlyD-like secretion proteins"/>
    <property type="match status" value="1"/>
</dbReference>
<dbReference type="FunFam" id="2.40.30.170:FF:000010">
    <property type="entry name" value="Efflux RND transporter periplasmic adaptor subunit"/>
    <property type="match status" value="1"/>
</dbReference>
<dbReference type="GO" id="GO:0016020">
    <property type="term" value="C:membrane"/>
    <property type="evidence" value="ECO:0007669"/>
    <property type="project" value="InterPro"/>
</dbReference>
<feature type="coiled-coil region" evidence="3">
    <location>
        <begin position="128"/>
        <end position="187"/>
    </location>
</feature>
<evidence type="ECO:0000256" key="3">
    <source>
        <dbReference type="SAM" id="Coils"/>
    </source>
</evidence>
<feature type="chain" id="PRO_5041387515" evidence="6">
    <location>
        <begin position="28"/>
        <end position="524"/>
    </location>
</feature>
<dbReference type="Gene3D" id="2.40.30.170">
    <property type="match status" value="1"/>
</dbReference>
<dbReference type="InterPro" id="IPR051909">
    <property type="entry name" value="MFP_Cation_Efflux"/>
</dbReference>
<evidence type="ECO:0000256" key="5">
    <source>
        <dbReference type="SAM" id="Phobius"/>
    </source>
</evidence>
<dbReference type="GO" id="GO:0060003">
    <property type="term" value="P:copper ion export"/>
    <property type="evidence" value="ECO:0007669"/>
    <property type="project" value="TreeGrafter"/>
</dbReference>
<comment type="similarity">
    <text evidence="1">Belongs to the membrane fusion protein (MFP) (TC 8.A.1) family.</text>
</comment>
<reference evidence="9 10" key="1">
    <citation type="journal article" date="2023" name="J. Phycol.">
        <title>Chrysosporum ovalisporum is synonymous with the true-branching cyanobacterium Umezakia natans (Nostocales/Aphanizomenonaceae).</title>
        <authorList>
            <person name="McGregor G.B."/>
            <person name="Sendall B.C."/>
            <person name="Niiyama Y."/>
            <person name="Tuji A."/>
            <person name="Willis A."/>
        </authorList>
    </citation>
    <scope>NUCLEOTIDE SEQUENCE [LARGE SCALE GENOMIC DNA]</scope>
    <source>
        <strain evidence="9 10">FSS-62</strain>
    </source>
</reference>
<feature type="transmembrane region" description="Helical" evidence="5">
    <location>
        <begin position="474"/>
        <end position="498"/>
    </location>
</feature>
<keyword evidence="6" id="KW-0732">Signal</keyword>
<dbReference type="GO" id="GO:0030313">
    <property type="term" value="C:cell envelope"/>
    <property type="evidence" value="ECO:0007669"/>
    <property type="project" value="TreeGrafter"/>
</dbReference>
<feature type="domain" description="CzcB-like C-terminal circularly permuted SH3-like" evidence="8">
    <location>
        <begin position="385"/>
        <end position="439"/>
    </location>
</feature>
<name>A0AA43GYZ4_9CYAN</name>
<keyword evidence="2" id="KW-0813">Transport</keyword>
<dbReference type="PANTHER" id="PTHR30097">
    <property type="entry name" value="CATION EFFLUX SYSTEM PROTEIN CUSB"/>
    <property type="match status" value="1"/>
</dbReference>
<evidence type="ECO:0000256" key="6">
    <source>
        <dbReference type="SAM" id="SignalP"/>
    </source>
</evidence>
<evidence type="ECO:0000256" key="4">
    <source>
        <dbReference type="SAM" id="MobiDB-lite"/>
    </source>
</evidence>
<dbReference type="Gene3D" id="2.40.50.100">
    <property type="match status" value="1"/>
</dbReference>
<dbReference type="Pfam" id="PF25954">
    <property type="entry name" value="Beta-barrel_RND_2"/>
    <property type="match status" value="1"/>
</dbReference>
<sequence>MPNSLAFSVLVAVLSSTLLTNPIIVFAHAGHGDKFHSGSDSTPSLTPIKVDAQTSQRLGIKVELVKRQSLTTSIKANGQIETLPSQQAQVTTPIAEAKLVELLVKPGKLVKRGQPLAVVSSPELVSLRVESEEKLAQSRAELQQAQADLKLAQQNYHRLQKVAVAEIAQAQTQVAFAQEKYDKDQKLADAGALPQRNVLESQTQLAQAKAQLATANSSRDVIAAQNQLQHAQAAVELAQSRITLSKSIYKTRLQQLGIRGNDQGLITITAPISGTVAHWEVSLGQSFSDAGDKLMTIVNDGQVFATANIYEKDLEQVKTGQKILVKVPSLPERTFTGRITIISSLVGETRVVPVKAEIINSEGLLKPGMFAQLEILTDQKSPNILAIPSAAVVEVNSKPQVYLQNSNAYQPLEVTLGQTFGDMVEVKTGLFEGDLIVTQRGPQLYAQSLRGGTEPKTQEHQHPPVNSKPTTPSLSLWLIAITGGSAIACLAFIIGAFWSHRRQFHVLPLINSQIDQEIYDNNTK</sequence>